<gene>
    <name evidence="2" type="ORF">EBN03_08310</name>
</gene>
<proteinExistence type="predicted"/>
<dbReference type="Gene3D" id="3.40.50.150">
    <property type="entry name" value="Vaccinia Virus protein VP39"/>
    <property type="match status" value="1"/>
</dbReference>
<dbReference type="PANTHER" id="PTHR43861:SF1">
    <property type="entry name" value="TRANS-ACONITATE 2-METHYLTRANSFERASE"/>
    <property type="match status" value="1"/>
</dbReference>
<dbReference type="EMBL" id="RFFH01000002">
    <property type="protein sequence ID" value="RMI34471.1"/>
    <property type="molecule type" value="Genomic_DNA"/>
</dbReference>
<evidence type="ECO:0000256" key="1">
    <source>
        <dbReference type="SAM" id="MobiDB-lite"/>
    </source>
</evidence>
<organism evidence="2 3">
    <name type="scientific">Nocardia stercoris</name>
    <dbReference type="NCBI Taxonomy" id="2483361"/>
    <lineage>
        <taxon>Bacteria</taxon>
        <taxon>Bacillati</taxon>
        <taxon>Actinomycetota</taxon>
        <taxon>Actinomycetes</taxon>
        <taxon>Mycobacteriales</taxon>
        <taxon>Nocardiaceae</taxon>
        <taxon>Nocardia</taxon>
    </lineage>
</organism>
<dbReference type="PANTHER" id="PTHR43861">
    <property type="entry name" value="TRANS-ACONITATE 2-METHYLTRANSFERASE-RELATED"/>
    <property type="match status" value="1"/>
</dbReference>
<dbReference type="AlphaFoldDB" id="A0A3M2LA59"/>
<dbReference type="GO" id="GO:0030798">
    <property type="term" value="F:trans-aconitate 2-methyltransferase activity"/>
    <property type="evidence" value="ECO:0007669"/>
    <property type="project" value="InterPro"/>
</dbReference>
<reference evidence="2 3" key="1">
    <citation type="submission" date="2018-10" db="EMBL/GenBank/DDBJ databases">
        <title>Isolation from cow dung.</title>
        <authorList>
            <person name="Ling L."/>
        </authorList>
    </citation>
    <scope>NUCLEOTIDE SEQUENCE [LARGE SCALE GENOMIC DNA]</scope>
    <source>
        <strain evidence="2 3">NEAU-LL90</strain>
    </source>
</reference>
<evidence type="ECO:0000313" key="3">
    <source>
        <dbReference type="Proteomes" id="UP000279275"/>
    </source>
</evidence>
<accession>A0A3M2LA59</accession>
<keyword evidence="2" id="KW-0808">Transferase</keyword>
<dbReference type="InterPro" id="IPR023149">
    <property type="entry name" value="Trans_acon_MeTrfase_C"/>
</dbReference>
<dbReference type="Proteomes" id="UP000279275">
    <property type="component" value="Unassembled WGS sequence"/>
</dbReference>
<feature type="region of interest" description="Disordered" evidence="1">
    <location>
        <begin position="156"/>
        <end position="176"/>
    </location>
</feature>
<keyword evidence="3" id="KW-1185">Reference proteome</keyword>
<sequence>MWDPVQYLAFDNHRARPFFELVARIRAEHPRRVVDLGCGPGHLTGTLADRWPEAIVEASDNDPAMVTAARARGIQAELLDVRDWKPAADTDVVVSNAVLHWVPDHAELLTRWARELPGGAWIAIQVPSAFDSPSHRCIQDLADRPEWRDRLAAVRGQGPEAVAERDHAGPPRTASRHRAGILQPDSVLDPIGYANVLSDAGAEVDAWETTYIQRLSGENPVLTWVSGTALRPVRDALDDAEWARFTAELAPLLAAAYPRRPDGSTWLPYRRVFTVARTAG</sequence>
<dbReference type="Pfam" id="PF13489">
    <property type="entry name" value="Methyltransf_23"/>
    <property type="match status" value="1"/>
</dbReference>
<dbReference type="Gene3D" id="1.10.150.290">
    <property type="entry name" value="S-adenosyl-L-methionine-dependent methyltransferases"/>
    <property type="match status" value="1"/>
</dbReference>
<keyword evidence="2" id="KW-0489">Methyltransferase</keyword>
<dbReference type="SUPFAM" id="SSF53335">
    <property type="entry name" value="S-adenosyl-L-methionine-dependent methyltransferases"/>
    <property type="match status" value="1"/>
</dbReference>
<protein>
    <submittedName>
        <fullName evidence="2">Methyltransferase domain-containing protein</fullName>
    </submittedName>
</protein>
<dbReference type="CDD" id="cd02440">
    <property type="entry name" value="AdoMet_MTases"/>
    <property type="match status" value="1"/>
</dbReference>
<evidence type="ECO:0000313" key="2">
    <source>
        <dbReference type="EMBL" id="RMI34471.1"/>
    </source>
</evidence>
<name>A0A3M2LA59_9NOCA</name>
<dbReference type="OrthoDB" id="9795085at2"/>
<dbReference type="InterPro" id="IPR029063">
    <property type="entry name" value="SAM-dependent_MTases_sf"/>
</dbReference>
<dbReference type="GO" id="GO:0032259">
    <property type="term" value="P:methylation"/>
    <property type="evidence" value="ECO:0007669"/>
    <property type="project" value="UniProtKB-KW"/>
</dbReference>
<comment type="caution">
    <text evidence="2">The sequence shown here is derived from an EMBL/GenBank/DDBJ whole genome shotgun (WGS) entry which is preliminary data.</text>
</comment>
<dbReference type="RefSeq" id="WP_122187396.1">
    <property type="nucleotide sequence ID" value="NZ_RFFH01000002.1"/>
</dbReference>